<keyword evidence="3" id="KW-1185">Reference proteome</keyword>
<organism evidence="2 3">
    <name type="scientific">Archangium minus</name>
    <dbReference type="NCBI Taxonomy" id="83450"/>
    <lineage>
        <taxon>Bacteria</taxon>
        <taxon>Pseudomonadati</taxon>
        <taxon>Myxococcota</taxon>
        <taxon>Myxococcia</taxon>
        <taxon>Myxococcales</taxon>
        <taxon>Cystobacterineae</taxon>
        <taxon>Archangiaceae</taxon>
        <taxon>Archangium</taxon>
    </lineage>
</organism>
<evidence type="ECO:0000313" key="2">
    <source>
        <dbReference type="EMBL" id="WNG49504.1"/>
    </source>
</evidence>
<proteinExistence type="predicted"/>
<dbReference type="RefSeq" id="WP_395807469.1">
    <property type="nucleotide sequence ID" value="NZ_CP043494.1"/>
</dbReference>
<dbReference type="PROSITE" id="PS51257">
    <property type="entry name" value="PROKAR_LIPOPROTEIN"/>
    <property type="match status" value="1"/>
</dbReference>
<sequence>MKLHAALILLAMAGCATVSSRTSDAEPLAGSGGPGGDVRGSSEPVRMETPAGTFLVHPNNAEDFAKLLAGEPTDKQYMSVSDVP</sequence>
<accession>A0ABY9X264</accession>
<name>A0ABY9X264_9BACT</name>
<dbReference type="Proteomes" id="UP001611383">
    <property type="component" value="Chromosome"/>
</dbReference>
<evidence type="ECO:0000256" key="1">
    <source>
        <dbReference type="SAM" id="MobiDB-lite"/>
    </source>
</evidence>
<gene>
    <name evidence="2" type="ORF">F0U60_39335</name>
</gene>
<reference evidence="2 3" key="1">
    <citation type="submission" date="2019-08" db="EMBL/GenBank/DDBJ databases">
        <title>Archangium and Cystobacter genomes.</title>
        <authorList>
            <person name="Chen I.-C.K."/>
            <person name="Wielgoss S."/>
        </authorList>
    </citation>
    <scope>NUCLEOTIDE SEQUENCE [LARGE SCALE GENOMIC DNA]</scope>
    <source>
        <strain evidence="2 3">Cbm 6</strain>
    </source>
</reference>
<evidence type="ECO:0000313" key="3">
    <source>
        <dbReference type="Proteomes" id="UP001611383"/>
    </source>
</evidence>
<dbReference type="EMBL" id="CP043494">
    <property type="protein sequence ID" value="WNG49504.1"/>
    <property type="molecule type" value="Genomic_DNA"/>
</dbReference>
<protein>
    <recommendedName>
        <fullName evidence="4">Lipoprotein</fullName>
    </recommendedName>
</protein>
<feature type="region of interest" description="Disordered" evidence="1">
    <location>
        <begin position="21"/>
        <end position="45"/>
    </location>
</feature>
<evidence type="ECO:0008006" key="4">
    <source>
        <dbReference type="Google" id="ProtNLM"/>
    </source>
</evidence>